<feature type="transmembrane region" description="Helical" evidence="1">
    <location>
        <begin position="205"/>
        <end position="228"/>
    </location>
</feature>
<evidence type="ECO:0000256" key="1">
    <source>
        <dbReference type="SAM" id="Phobius"/>
    </source>
</evidence>
<accession>A0A448ZYZ1</accession>
<feature type="transmembrane region" description="Helical" evidence="1">
    <location>
        <begin position="83"/>
        <end position="113"/>
    </location>
</feature>
<organism evidence="2">
    <name type="scientific">Metamycoplasma salivarium</name>
    <name type="common">Mycoplasma salivarium</name>
    <dbReference type="NCBI Taxonomy" id="2124"/>
    <lineage>
        <taxon>Bacteria</taxon>
        <taxon>Bacillati</taxon>
        <taxon>Mycoplasmatota</taxon>
        <taxon>Mycoplasmoidales</taxon>
        <taxon>Metamycoplasmataceae</taxon>
        <taxon>Metamycoplasma</taxon>
    </lineage>
</organism>
<dbReference type="AlphaFoldDB" id="A0A448ZYZ1"/>
<keyword evidence="1" id="KW-0812">Transmembrane</keyword>
<keyword evidence="1" id="KW-1133">Transmembrane helix</keyword>
<feature type="transmembrane region" description="Helical" evidence="1">
    <location>
        <begin position="160"/>
        <end position="185"/>
    </location>
</feature>
<name>A0A448ZYZ1_METSV</name>
<evidence type="ECO:0008006" key="3">
    <source>
        <dbReference type="Google" id="ProtNLM"/>
    </source>
</evidence>
<evidence type="ECO:0000313" key="2">
    <source>
        <dbReference type="EMBL" id="VEU56499.1"/>
    </source>
</evidence>
<geneLocation type="plasmid" evidence="2">
    <name>2</name>
</geneLocation>
<sequence length="289" mass="34020">MFSIYSQIRRNIKTKSYKLTIFEIVIFGALLAIYILTAYIENFLFPRGFRLSITYAIFIIFGLALGPWKGAFLGLLSDTLNQVIYGVSTWMIEYAIIPPIIAFLSGMCLQLAYLNPHKFWTYAFLMLTFVTFLIIFFVVKNINHISWREFSRKLKKTQILPIRIVATIISVGLGSTWLFSLILLVTHLKTKSFKTKWKTQLMFSILITTFIILIITRWLWGPFAYISYMNRFRNMNWKYADYFTIFMIPIVFKSLIEIPVYTVIIYAVMPIINIAKQKISFYKNKIFTY</sequence>
<feature type="transmembrane region" description="Helical" evidence="1">
    <location>
        <begin position="52"/>
        <end position="76"/>
    </location>
</feature>
<feature type="transmembrane region" description="Helical" evidence="1">
    <location>
        <begin position="119"/>
        <end position="139"/>
    </location>
</feature>
<dbReference type="RefSeq" id="WP_024544298.1">
    <property type="nucleotide sequence ID" value="NZ_BPLW01000001.1"/>
</dbReference>
<protein>
    <recommendedName>
        <fullName evidence="3">ECF transporter S component</fullName>
    </recommendedName>
</protein>
<keyword evidence="2" id="KW-0614">Plasmid</keyword>
<keyword evidence="1" id="KW-0472">Membrane</keyword>
<proteinExistence type="predicted"/>
<dbReference type="EMBL" id="LR214939">
    <property type="protein sequence ID" value="VEU56499.1"/>
    <property type="molecule type" value="Genomic_DNA"/>
</dbReference>
<dbReference type="Gene3D" id="1.10.1760.20">
    <property type="match status" value="1"/>
</dbReference>
<feature type="transmembrane region" description="Helical" evidence="1">
    <location>
        <begin position="21"/>
        <end position="40"/>
    </location>
</feature>
<reference evidence="2" key="1">
    <citation type="submission" date="2019-01" db="EMBL/GenBank/DDBJ databases">
        <authorList>
            <consortium name="Pathogen Informatics"/>
        </authorList>
    </citation>
    <scope>NUCLEOTIDE SEQUENCE [LARGE SCALE GENOMIC DNA]</scope>
    <source>
        <strain evidence="2">NCTC10113</strain>
    </source>
</reference>
<gene>
    <name evidence="2" type="ORF">NCTC10113_01408</name>
</gene>